<proteinExistence type="predicted"/>
<dbReference type="CDD" id="cd00030">
    <property type="entry name" value="C2"/>
    <property type="match status" value="1"/>
</dbReference>
<dbReference type="VEuPathDB" id="CryptoDB:GNI_042430"/>
<dbReference type="Proteomes" id="UP000019763">
    <property type="component" value="Unassembled WGS sequence"/>
</dbReference>
<dbReference type="EMBL" id="AFNH02000323">
    <property type="protein sequence ID" value="EZG77527.1"/>
    <property type="molecule type" value="Genomic_DNA"/>
</dbReference>
<gene>
    <name evidence="2" type="ORF">GNI_042430</name>
</gene>
<dbReference type="SUPFAM" id="SSF49562">
    <property type="entry name" value="C2 domain (Calcium/lipid-binding domain, CaLB)"/>
    <property type="match status" value="1"/>
</dbReference>
<dbReference type="GeneID" id="22911632"/>
<keyword evidence="3" id="KW-1185">Reference proteome</keyword>
<dbReference type="Gene3D" id="2.60.40.150">
    <property type="entry name" value="C2 domain"/>
    <property type="match status" value="1"/>
</dbReference>
<dbReference type="RefSeq" id="XP_011129510.1">
    <property type="nucleotide sequence ID" value="XM_011131208.1"/>
</dbReference>
<sequence length="122" mass="13860">MKISVTIHSVAGFQGHTGLFNKSDLYVECHYGTFHSWHTKTAKDAGSSADFEETWSFDVNESHSEFTIKVRDARHLRLDETLAEGAFKFEQRPGFYYSGEIGLVDEKHGDEPSVRLTVKCEE</sequence>
<accession>A0A023BA20</accession>
<reference evidence="2" key="1">
    <citation type="submission" date="2013-12" db="EMBL/GenBank/DDBJ databases">
        <authorList>
            <person name="Omoto C.K."/>
            <person name="Sibley D."/>
            <person name="Venepally P."/>
            <person name="Hadjithomas M."/>
            <person name="Karamycheva S."/>
            <person name="Brunk B."/>
            <person name="Roos D."/>
            <person name="Caler E."/>
            <person name="Lorenzi H."/>
        </authorList>
    </citation>
    <scope>NUCLEOTIDE SEQUENCE</scope>
</reference>
<dbReference type="InterPro" id="IPR035892">
    <property type="entry name" value="C2_domain_sf"/>
</dbReference>
<dbReference type="AlphaFoldDB" id="A0A023BA20"/>
<evidence type="ECO:0000259" key="1">
    <source>
        <dbReference type="PROSITE" id="PS50004"/>
    </source>
</evidence>
<dbReference type="InterPro" id="IPR000008">
    <property type="entry name" value="C2_dom"/>
</dbReference>
<feature type="domain" description="C2" evidence="1">
    <location>
        <begin position="1"/>
        <end position="105"/>
    </location>
</feature>
<evidence type="ECO:0000313" key="2">
    <source>
        <dbReference type="EMBL" id="EZG77527.1"/>
    </source>
</evidence>
<dbReference type="OrthoDB" id="270970at2759"/>
<name>A0A023BA20_GRENI</name>
<dbReference type="PROSITE" id="PS50004">
    <property type="entry name" value="C2"/>
    <property type="match status" value="1"/>
</dbReference>
<protein>
    <submittedName>
        <fullName evidence="2">C2 domain protein</fullName>
    </submittedName>
</protein>
<dbReference type="Pfam" id="PF00168">
    <property type="entry name" value="C2"/>
    <property type="match status" value="1"/>
</dbReference>
<comment type="caution">
    <text evidence="2">The sequence shown here is derived from an EMBL/GenBank/DDBJ whole genome shotgun (WGS) entry which is preliminary data.</text>
</comment>
<organism evidence="2 3">
    <name type="scientific">Gregarina niphandrodes</name>
    <name type="common">Septate eugregarine</name>
    <dbReference type="NCBI Taxonomy" id="110365"/>
    <lineage>
        <taxon>Eukaryota</taxon>
        <taxon>Sar</taxon>
        <taxon>Alveolata</taxon>
        <taxon>Apicomplexa</taxon>
        <taxon>Conoidasida</taxon>
        <taxon>Gregarinasina</taxon>
        <taxon>Eugregarinorida</taxon>
        <taxon>Gregarinidae</taxon>
        <taxon>Gregarina</taxon>
    </lineage>
</organism>
<evidence type="ECO:0000313" key="3">
    <source>
        <dbReference type="Proteomes" id="UP000019763"/>
    </source>
</evidence>